<dbReference type="GO" id="GO:0009253">
    <property type="term" value="P:peptidoglycan catabolic process"/>
    <property type="evidence" value="ECO:0007669"/>
    <property type="project" value="InterPro"/>
</dbReference>
<dbReference type="GO" id="GO:0016998">
    <property type="term" value="P:cell wall macromolecule catabolic process"/>
    <property type="evidence" value="ECO:0007669"/>
    <property type="project" value="InterPro"/>
</dbReference>
<keyword evidence="3" id="KW-0326">Glycosidase</keyword>
<dbReference type="InterPro" id="IPR052619">
    <property type="entry name" value="Phage_lysozyme-like"/>
</dbReference>
<proteinExistence type="inferred from homology"/>
<dbReference type="InterPro" id="IPR023346">
    <property type="entry name" value="Lysozyme-like_dom_sf"/>
</dbReference>
<dbReference type="Gene3D" id="1.10.530.40">
    <property type="match status" value="1"/>
</dbReference>
<dbReference type="PANTHER" id="PTHR37406:SF1">
    <property type="entry name" value="T4-TYPE LYSOZYME 1-RELATED"/>
    <property type="match status" value="1"/>
</dbReference>
<evidence type="ECO:0000256" key="2">
    <source>
        <dbReference type="ARBA" id="ARBA00022638"/>
    </source>
</evidence>
<evidence type="ECO:0000256" key="3">
    <source>
        <dbReference type="RuleBase" id="RU003788"/>
    </source>
</evidence>
<dbReference type="SUPFAM" id="SSF53955">
    <property type="entry name" value="Lysozyme-like"/>
    <property type="match status" value="1"/>
</dbReference>
<dbReference type="GO" id="GO:0042742">
    <property type="term" value="P:defense response to bacterium"/>
    <property type="evidence" value="ECO:0007669"/>
    <property type="project" value="UniProtKB-KW"/>
</dbReference>
<dbReference type="InterPro" id="IPR002196">
    <property type="entry name" value="Glyco_hydro_24"/>
</dbReference>
<sequence length="149" mass="16192">MPSLESLLRRREGVRNDVYLDSLKRPTVGIGHLVTAADKLKVGDKIDDAQVSAFFKADSAAALSAAKSQASKAGIKDSDFVVYLASVNFQLGTGWYKVHKKTWALILAGNYSGAAAEVKKSRWASQTPVRVKDFQGALLKLTDKPQEKP</sequence>
<dbReference type="EC" id="3.2.1.17" evidence="3"/>
<dbReference type="Pfam" id="PF00959">
    <property type="entry name" value="Phage_lysozyme"/>
    <property type="match status" value="1"/>
</dbReference>
<dbReference type="Proteomes" id="UP000678374">
    <property type="component" value="Unassembled WGS sequence"/>
</dbReference>
<keyword evidence="1 3" id="KW-0929">Antimicrobial</keyword>
<dbReference type="PANTHER" id="PTHR37406">
    <property type="entry name" value="T4-TYPE LYSOZYME 1-RELATED"/>
    <property type="match status" value="1"/>
</dbReference>
<dbReference type="EMBL" id="JAGQDE010000011">
    <property type="protein sequence ID" value="MBQ0960050.1"/>
    <property type="molecule type" value="Genomic_DNA"/>
</dbReference>
<keyword evidence="2 3" id="KW-0081">Bacteriolytic enzyme</keyword>
<dbReference type="AlphaFoldDB" id="A0A940YH73"/>
<comment type="caution">
    <text evidence="4">The sequence shown here is derived from an EMBL/GenBank/DDBJ whole genome shotgun (WGS) entry which is preliminary data.</text>
</comment>
<reference evidence="4" key="1">
    <citation type="submission" date="2021-04" db="EMBL/GenBank/DDBJ databases">
        <title>The genome sequence of Ideonella sp. 4Y11.</title>
        <authorList>
            <person name="Liu Y."/>
        </authorList>
    </citation>
    <scope>NUCLEOTIDE SEQUENCE</scope>
    <source>
        <strain evidence="4">4Y11</strain>
    </source>
</reference>
<keyword evidence="5" id="KW-1185">Reference proteome</keyword>
<dbReference type="GO" id="GO:0003796">
    <property type="term" value="F:lysozyme activity"/>
    <property type="evidence" value="ECO:0007669"/>
    <property type="project" value="UniProtKB-EC"/>
</dbReference>
<dbReference type="InterPro" id="IPR023347">
    <property type="entry name" value="Lysozyme_dom_sf"/>
</dbReference>
<gene>
    <name evidence="4" type="ORF">KAK06_13940</name>
</gene>
<comment type="similarity">
    <text evidence="3">Belongs to the glycosyl hydrolase 24 family.</text>
</comment>
<evidence type="ECO:0000313" key="5">
    <source>
        <dbReference type="Proteomes" id="UP000678374"/>
    </source>
</evidence>
<protein>
    <recommendedName>
        <fullName evidence="3">Lysozyme</fullName>
        <ecNumber evidence="3">3.2.1.17</ecNumber>
    </recommendedName>
</protein>
<accession>A0A940YH73</accession>
<name>A0A940YH73_9BURK</name>
<evidence type="ECO:0000256" key="1">
    <source>
        <dbReference type="ARBA" id="ARBA00022529"/>
    </source>
</evidence>
<dbReference type="GO" id="GO:0031640">
    <property type="term" value="P:killing of cells of another organism"/>
    <property type="evidence" value="ECO:0007669"/>
    <property type="project" value="UniProtKB-KW"/>
</dbReference>
<organism evidence="4 5">
    <name type="scientific">Ideonella aquatica</name>
    <dbReference type="NCBI Taxonomy" id="2824119"/>
    <lineage>
        <taxon>Bacteria</taxon>
        <taxon>Pseudomonadati</taxon>
        <taxon>Pseudomonadota</taxon>
        <taxon>Betaproteobacteria</taxon>
        <taxon>Burkholderiales</taxon>
        <taxon>Sphaerotilaceae</taxon>
        <taxon>Ideonella</taxon>
    </lineage>
</organism>
<evidence type="ECO:0000313" key="4">
    <source>
        <dbReference type="EMBL" id="MBQ0960050.1"/>
    </source>
</evidence>
<comment type="catalytic activity">
    <reaction evidence="3">
        <text>Hydrolysis of (1-&gt;4)-beta-linkages between N-acetylmuramic acid and N-acetyl-D-glucosamine residues in a peptidoglycan and between N-acetyl-D-glucosamine residues in chitodextrins.</text>
        <dbReference type="EC" id="3.2.1.17"/>
    </reaction>
</comment>
<keyword evidence="3" id="KW-0378">Hydrolase</keyword>
<dbReference type="RefSeq" id="WP_210802724.1">
    <property type="nucleotide sequence ID" value="NZ_JAGQDE010000011.1"/>
</dbReference>